<dbReference type="EMBL" id="JAAVMX010000007">
    <property type="protein sequence ID" value="KAF4506533.1"/>
    <property type="molecule type" value="Genomic_DNA"/>
</dbReference>
<dbReference type="OrthoDB" id="4926965at2759"/>
<gene>
    <name evidence="2" type="ORF">G6O67_006609</name>
</gene>
<dbReference type="AlphaFoldDB" id="A0A8H4LW10"/>
<sequence>MDLDPTLTDEQLLALFTPRQRQIFARWQEIENEFSRASGYRQGADVIKREFPTMAQKEEFWAVVEIWHGRAIRRMNYCMPVGKFIDLVQQTRFNDVESASELNFQMEMTRTPLIELGTSDYGGRTLSYGIRTGGHYLWPNVDNNPNEPGLLDRHVLGINLNVTVEYRRPQLLRAPLSARHRRREQPSSGEDSVESAESDDVHHEHGFAFAQIGALYFSGDDFDDDSDSPIDWSDPDCEMMPGATAWVATGFGAVVEVKPDGRTGAVWVVYNFYEAHEENAHQKGEHIPVLDDDDALLPNIGRLYTNCTQQFTVAKIANSLEDLRRPRSGFTFDVAARDERQIVRAKLGGTPRLVQRQYIKRPPRPAC</sequence>
<feature type="region of interest" description="Disordered" evidence="1">
    <location>
        <begin position="176"/>
        <end position="200"/>
    </location>
</feature>
<evidence type="ECO:0000313" key="3">
    <source>
        <dbReference type="Proteomes" id="UP000557566"/>
    </source>
</evidence>
<accession>A0A8H4LW10</accession>
<reference evidence="2 3" key="1">
    <citation type="journal article" date="2020" name="Genome Biol. Evol.">
        <title>A new high-quality draft genome assembly of the Chinese cordyceps Ophiocordyceps sinensis.</title>
        <authorList>
            <person name="Shu R."/>
            <person name="Zhang J."/>
            <person name="Meng Q."/>
            <person name="Zhang H."/>
            <person name="Zhou G."/>
            <person name="Li M."/>
            <person name="Wu P."/>
            <person name="Zhao Y."/>
            <person name="Chen C."/>
            <person name="Qin Q."/>
        </authorList>
    </citation>
    <scope>NUCLEOTIDE SEQUENCE [LARGE SCALE GENOMIC DNA]</scope>
    <source>
        <strain evidence="2 3">IOZ07</strain>
    </source>
</reference>
<keyword evidence="3" id="KW-1185">Reference proteome</keyword>
<evidence type="ECO:0000313" key="2">
    <source>
        <dbReference type="EMBL" id="KAF4506533.1"/>
    </source>
</evidence>
<name>A0A8H4LW10_9HYPO</name>
<organism evidence="2 3">
    <name type="scientific">Ophiocordyceps sinensis</name>
    <dbReference type="NCBI Taxonomy" id="72228"/>
    <lineage>
        <taxon>Eukaryota</taxon>
        <taxon>Fungi</taxon>
        <taxon>Dikarya</taxon>
        <taxon>Ascomycota</taxon>
        <taxon>Pezizomycotina</taxon>
        <taxon>Sordariomycetes</taxon>
        <taxon>Hypocreomycetidae</taxon>
        <taxon>Hypocreales</taxon>
        <taxon>Ophiocordycipitaceae</taxon>
        <taxon>Ophiocordyceps</taxon>
    </lineage>
</organism>
<dbReference type="Proteomes" id="UP000557566">
    <property type="component" value="Unassembled WGS sequence"/>
</dbReference>
<evidence type="ECO:0000256" key="1">
    <source>
        <dbReference type="SAM" id="MobiDB-lite"/>
    </source>
</evidence>
<protein>
    <submittedName>
        <fullName evidence="2">Uncharacterized protein</fullName>
    </submittedName>
</protein>
<proteinExistence type="predicted"/>
<comment type="caution">
    <text evidence="2">The sequence shown here is derived from an EMBL/GenBank/DDBJ whole genome shotgun (WGS) entry which is preliminary data.</text>
</comment>